<name>A0A383E801_9ZZZZ</name>
<dbReference type="AlphaFoldDB" id="A0A383E801"/>
<evidence type="ECO:0000313" key="1">
    <source>
        <dbReference type="EMBL" id="SVE52714.1"/>
    </source>
</evidence>
<protein>
    <submittedName>
        <fullName evidence="1">Uncharacterized protein</fullName>
    </submittedName>
</protein>
<proteinExistence type="predicted"/>
<dbReference type="EMBL" id="UINC01223492">
    <property type="protein sequence ID" value="SVE52714.1"/>
    <property type="molecule type" value="Genomic_DNA"/>
</dbReference>
<gene>
    <name evidence="1" type="ORF">METZ01_LOCUS505568</name>
</gene>
<organism evidence="1">
    <name type="scientific">marine metagenome</name>
    <dbReference type="NCBI Taxonomy" id="408172"/>
    <lineage>
        <taxon>unclassified sequences</taxon>
        <taxon>metagenomes</taxon>
        <taxon>ecological metagenomes</taxon>
    </lineage>
</organism>
<sequence length="39" mass="4437">MSREKAMEFFKACEEGKGWQACKEYCITNASFSSQAEPL</sequence>
<feature type="non-terminal residue" evidence="1">
    <location>
        <position position="39"/>
    </location>
</feature>
<reference evidence="1" key="1">
    <citation type="submission" date="2018-05" db="EMBL/GenBank/DDBJ databases">
        <authorList>
            <person name="Lanie J.A."/>
            <person name="Ng W.-L."/>
            <person name="Kazmierczak K.M."/>
            <person name="Andrzejewski T.M."/>
            <person name="Davidsen T.M."/>
            <person name="Wayne K.J."/>
            <person name="Tettelin H."/>
            <person name="Glass J.I."/>
            <person name="Rusch D."/>
            <person name="Podicherti R."/>
            <person name="Tsui H.-C.T."/>
            <person name="Winkler M.E."/>
        </authorList>
    </citation>
    <scope>NUCLEOTIDE SEQUENCE</scope>
</reference>
<accession>A0A383E801</accession>